<feature type="domain" description="Beta-lactamase-related" evidence="2">
    <location>
        <begin position="91"/>
        <end position="415"/>
    </location>
</feature>
<feature type="domain" description="Beta-lactamase-like ARB-00930-like C-terminal" evidence="3">
    <location>
        <begin position="435"/>
        <end position="579"/>
    </location>
</feature>
<evidence type="ECO:0000259" key="3">
    <source>
        <dbReference type="Pfam" id="PF26335"/>
    </source>
</evidence>
<feature type="signal peptide" evidence="1">
    <location>
        <begin position="1"/>
        <end position="18"/>
    </location>
</feature>
<dbReference type="InterPro" id="IPR051478">
    <property type="entry name" value="Beta-lactamase-like_AB/R"/>
</dbReference>
<evidence type="ECO:0000259" key="2">
    <source>
        <dbReference type="Pfam" id="PF00144"/>
    </source>
</evidence>
<keyword evidence="1" id="KW-0732">Signal</keyword>
<dbReference type="OrthoDB" id="10250282at2759"/>
<accession>A0A2T4GT80</accession>
<dbReference type="PANTHER" id="PTHR22935">
    <property type="entry name" value="PENICILLIN-BINDING PROTEIN"/>
    <property type="match status" value="1"/>
</dbReference>
<name>A0A2T4GT80_FUSCU</name>
<dbReference type="OMA" id="SNGTDMQ"/>
<proteinExistence type="predicted"/>
<sequence>MKYSSVILSLILAQKVYAQQSICPLLGPIFPPVNDPLKSDTVLDAIVHLNATFENFDRNGTFDKLNTTLYLQAFSASDTLFQYGYVPPSMKDFLTSEAINEDTVFRIGSVSKLFTVYTLLAEVGMKYMTDPVTKWIPELALAAKKNKGDPTRRIQWDEITIGELAGQLAGIPRDFGLYDVETTFQLKKENPEKYGLPALANKAKPKCSISDPNLEPCTRQEFFQGIAANNSFPITSSGNTPVYSNLAYQILAYALEGMTGKSFDGSLKSSLLTPLSLNSTTTEAPKSKENAMIPENEQLSSWSSNTGDASPCGGMFSTAADLTRLGQSILKSTILEPATTRSWLKPITHTADLKMSVGMPWEIRRTSVPLGSGTRIVDLYTKNGALGLYTSIFVLSPDHDIGFVGLFAGPSRAALLAQMSDLLAENLLPAAEEAARETADSRFAGTFKGPTNELTVVMDDTLVIRNWTRDGVDVLATQAAMLFPGLDVPMVARLYPMGLKGQGRMTFRGVFEAKTGGDAVEEGTEGSVGPFSGGCLTWGGVDSLNYGNVGLDDFEYEVDQTGEATGITPRVMRETLKKVS</sequence>
<dbReference type="Gene3D" id="3.40.710.10">
    <property type="entry name" value="DD-peptidase/beta-lactamase superfamily"/>
    <property type="match status" value="1"/>
</dbReference>
<dbReference type="InterPro" id="IPR058664">
    <property type="entry name" value="ARB_00930-like_C"/>
</dbReference>
<dbReference type="SUPFAM" id="SSF56601">
    <property type="entry name" value="beta-lactamase/transpeptidase-like"/>
    <property type="match status" value="1"/>
</dbReference>
<reference evidence="4 5" key="1">
    <citation type="submission" date="2018-02" db="EMBL/GenBank/DDBJ databases">
        <title>Fusarium culmorum secondary metabolites in fungal-bacterial-plant interactions.</title>
        <authorList>
            <person name="Schmidt R."/>
        </authorList>
    </citation>
    <scope>NUCLEOTIDE SEQUENCE [LARGE SCALE GENOMIC DNA]</scope>
    <source>
        <strain evidence="4 5">PV</strain>
    </source>
</reference>
<dbReference type="Pfam" id="PF00144">
    <property type="entry name" value="Beta-lactamase"/>
    <property type="match status" value="1"/>
</dbReference>
<dbReference type="InterPro" id="IPR012338">
    <property type="entry name" value="Beta-lactam/transpept-like"/>
</dbReference>
<keyword evidence="5" id="KW-1185">Reference proteome</keyword>
<dbReference type="AlphaFoldDB" id="A0A2T4GT80"/>
<gene>
    <name evidence="4" type="ORF">FCULG_00007251</name>
</gene>
<dbReference type="PANTHER" id="PTHR22935:SF97">
    <property type="entry name" value="BETA-LACTAMASE-RELATED DOMAIN-CONTAINING PROTEIN"/>
    <property type="match status" value="1"/>
</dbReference>
<organism evidence="4 5">
    <name type="scientific">Fusarium culmorum</name>
    <dbReference type="NCBI Taxonomy" id="5516"/>
    <lineage>
        <taxon>Eukaryota</taxon>
        <taxon>Fungi</taxon>
        <taxon>Dikarya</taxon>
        <taxon>Ascomycota</taxon>
        <taxon>Pezizomycotina</taxon>
        <taxon>Sordariomycetes</taxon>
        <taxon>Hypocreomycetidae</taxon>
        <taxon>Hypocreales</taxon>
        <taxon>Nectriaceae</taxon>
        <taxon>Fusarium</taxon>
    </lineage>
</organism>
<comment type="caution">
    <text evidence="4">The sequence shown here is derived from an EMBL/GenBank/DDBJ whole genome shotgun (WGS) entry which is preliminary data.</text>
</comment>
<dbReference type="Pfam" id="PF26335">
    <property type="entry name" value="ARB_00930_C"/>
    <property type="match status" value="1"/>
</dbReference>
<evidence type="ECO:0000256" key="1">
    <source>
        <dbReference type="SAM" id="SignalP"/>
    </source>
</evidence>
<dbReference type="EMBL" id="PVEM01000006">
    <property type="protein sequence ID" value="PTD06766.1"/>
    <property type="molecule type" value="Genomic_DNA"/>
</dbReference>
<evidence type="ECO:0000313" key="4">
    <source>
        <dbReference type="EMBL" id="PTD06766.1"/>
    </source>
</evidence>
<dbReference type="InterPro" id="IPR001466">
    <property type="entry name" value="Beta-lactam-related"/>
</dbReference>
<feature type="chain" id="PRO_5015700021" evidence="1">
    <location>
        <begin position="19"/>
        <end position="580"/>
    </location>
</feature>
<protein>
    <submittedName>
        <fullName evidence="4">Beta-lactamase-like protein</fullName>
    </submittedName>
</protein>
<dbReference type="Proteomes" id="UP000241587">
    <property type="component" value="Unassembled WGS sequence"/>
</dbReference>
<evidence type="ECO:0000313" key="5">
    <source>
        <dbReference type="Proteomes" id="UP000241587"/>
    </source>
</evidence>